<dbReference type="RefSeq" id="XP_038777210.1">
    <property type="nucleotide sequence ID" value="XM_038921282.1"/>
</dbReference>
<dbReference type="EMBL" id="CP064812">
    <property type="protein sequence ID" value="QPG73645.1"/>
    <property type="molecule type" value="Genomic_DNA"/>
</dbReference>
<dbReference type="GeneID" id="62194358"/>
<evidence type="ECO:0008006" key="4">
    <source>
        <dbReference type="Google" id="ProtNLM"/>
    </source>
</evidence>
<feature type="region of interest" description="Disordered" evidence="1">
    <location>
        <begin position="1"/>
        <end position="31"/>
    </location>
</feature>
<protein>
    <recommendedName>
        <fullName evidence="4">Major facilitator superfamily (MFS) profile domain-containing protein</fullName>
    </recommendedName>
</protein>
<dbReference type="OrthoDB" id="5427210at2759"/>
<proteinExistence type="predicted"/>
<dbReference type="AlphaFoldDB" id="A0A875S010"/>
<dbReference type="Proteomes" id="UP000662931">
    <property type="component" value="Chromosome 1"/>
</dbReference>
<organism evidence="2 3">
    <name type="scientific">Eeniella nana</name>
    <name type="common">Yeast</name>
    <name type="synonym">Brettanomyces nanus</name>
    <dbReference type="NCBI Taxonomy" id="13502"/>
    <lineage>
        <taxon>Eukaryota</taxon>
        <taxon>Fungi</taxon>
        <taxon>Dikarya</taxon>
        <taxon>Ascomycota</taxon>
        <taxon>Saccharomycotina</taxon>
        <taxon>Pichiomycetes</taxon>
        <taxon>Pichiales</taxon>
        <taxon>Pichiaceae</taxon>
        <taxon>Brettanomyces</taxon>
    </lineage>
</organism>
<accession>A0A875S010</accession>
<feature type="compositionally biased region" description="Basic and acidic residues" evidence="1">
    <location>
        <begin position="1"/>
        <end position="23"/>
    </location>
</feature>
<sequence>MNDQLEPERSQDSGGSIKDKIPEENDGTEGMLLKDVTPKLEKMWFRYPYLLKLNILLLGGVLSQVVSGYDGSLLNGMQSLTVWQDYFDHPKSAKLGTITNGLTIGSLISIPVV</sequence>
<evidence type="ECO:0000313" key="2">
    <source>
        <dbReference type="EMBL" id="QPG73645.1"/>
    </source>
</evidence>
<reference evidence="2" key="1">
    <citation type="submission" date="2020-10" db="EMBL/GenBank/DDBJ databases">
        <authorList>
            <person name="Roach M.J.R."/>
        </authorList>
    </citation>
    <scope>NUCLEOTIDE SEQUENCE</scope>
    <source>
        <strain evidence="2">CBS 1945</strain>
    </source>
</reference>
<dbReference type="KEGG" id="bnn:FOA43_000957"/>
<evidence type="ECO:0000256" key="1">
    <source>
        <dbReference type="SAM" id="MobiDB-lite"/>
    </source>
</evidence>
<gene>
    <name evidence="2" type="ORF">FOA43_000957</name>
</gene>
<name>A0A875S010_EENNA</name>
<keyword evidence="3" id="KW-1185">Reference proteome</keyword>
<evidence type="ECO:0000313" key="3">
    <source>
        <dbReference type="Proteomes" id="UP000662931"/>
    </source>
</evidence>